<dbReference type="Proteomes" id="UP000783213">
    <property type="component" value="Unassembled WGS sequence"/>
</dbReference>
<accession>A0ABQ7IQC2</accession>
<keyword evidence="3" id="KW-1185">Reference proteome</keyword>
<gene>
    <name evidence="2" type="ORF">EAE98_004247</name>
</gene>
<dbReference type="EMBL" id="RCSX01000008">
    <property type="protein sequence ID" value="KAF7931511.1"/>
    <property type="molecule type" value="Genomic_DNA"/>
</dbReference>
<feature type="compositionally biased region" description="Low complexity" evidence="1">
    <location>
        <begin position="45"/>
        <end position="69"/>
    </location>
</feature>
<dbReference type="GeneID" id="62231021"/>
<protein>
    <submittedName>
        <fullName evidence="2">Uncharacterized protein</fullName>
    </submittedName>
</protein>
<evidence type="ECO:0000313" key="2">
    <source>
        <dbReference type="EMBL" id="KAF7931511.1"/>
    </source>
</evidence>
<sequence length="181" mass="19751">MAARHTPVPSVGSLSPTFSSTSSSVHSIDREESFRDCNHERVHGATPYSSSGSSVTLTGSASSTSSIVPSSSARDKLQEIASLLPACDEPFFEQFSSIKNFMEGFITALEDAKFASEKFTATITIVHDMYHNELDLKTSFDKYASDMRNGNGDCEIPELDLGQRFHLADVFGHRFGFGACY</sequence>
<reference evidence="2 3" key="1">
    <citation type="journal article" date="2020" name="Genome Biol. Evol.">
        <title>Comparative genomics of Sclerotiniaceae.</title>
        <authorList>
            <person name="Valero Jimenez C.A."/>
            <person name="Steentjes M."/>
            <person name="Scholten O.E."/>
            <person name="Van Kan J.A.L."/>
        </authorList>
    </citation>
    <scope>NUCLEOTIDE SEQUENCE [LARGE SCALE GENOMIC DNA]</scope>
    <source>
        <strain evidence="2 3">B1</strain>
    </source>
</reference>
<comment type="caution">
    <text evidence="2">The sequence shown here is derived from an EMBL/GenBank/DDBJ whole genome shotgun (WGS) entry which is preliminary data.</text>
</comment>
<feature type="compositionally biased region" description="Basic and acidic residues" evidence="1">
    <location>
        <begin position="27"/>
        <end position="43"/>
    </location>
</feature>
<organism evidence="2 3">
    <name type="scientific">Botrytis deweyae</name>
    <dbReference type="NCBI Taxonomy" id="2478750"/>
    <lineage>
        <taxon>Eukaryota</taxon>
        <taxon>Fungi</taxon>
        <taxon>Dikarya</taxon>
        <taxon>Ascomycota</taxon>
        <taxon>Pezizomycotina</taxon>
        <taxon>Leotiomycetes</taxon>
        <taxon>Helotiales</taxon>
        <taxon>Sclerotiniaceae</taxon>
        <taxon>Botrytis</taxon>
    </lineage>
</organism>
<dbReference type="RefSeq" id="XP_038811403.1">
    <property type="nucleotide sequence ID" value="XM_038951867.1"/>
</dbReference>
<name>A0ABQ7IQC2_9HELO</name>
<feature type="region of interest" description="Disordered" evidence="1">
    <location>
        <begin position="1"/>
        <end position="69"/>
    </location>
</feature>
<evidence type="ECO:0000313" key="3">
    <source>
        <dbReference type="Proteomes" id="UP000783213"/>
    </source>
</evidence>
<feature type="compositionally biased region" description="Low complexity" evidence="1">
    <location>
        <begin position="9"/>
        <end position="26"/>
    </location>
</feature>
<evidence type="ECO:0000256" key="1">
    <source>
        <dbReference type="SAM" id="MobiDB-lite"/>
    </source>
</evidence>
<proteinExistence type="predicted"/>